<organism evidence="5 6">
    <name type="scientific">Niabella digestorum</name>
    <dbReference type="NCBI Taxonomy" id="3117701"/>
    <lineage>
        <taxon>Bacteria</taxon>
        <taxon>Pseudomonadati</taxon>
        <taxon>Bacteroidota</taxon>
        <taxon>Chitinophagia</taxon>
        <taxon>Chitinophagales</taxon>
        <taxon>Chitinophagaceae</taxon>
        <taxon>Niabella</taxon>
    </lineage>
</organism>
<keyword evidence="1" id="KW-0805">Transcription regulation</keyword>
<dbReference type="EMBL" id="JAZGLY010000008">
    <property type="protein sequence ID" value="MEE6188063.1"/>
    <property type="molecule type" value="Genomic_DNA"/>
</dbReference>
<accession>A0ABU7RJ86</accession>
<evidence type="ECO:0000256" key="3">
    <source>
        <dbReference type="ARBA" id="ARBA00023163"/>
    </source>
</evidence>
<reference evidence="5 6" key="1">
    <citation type="submission" date="2024-01" db="EMBL/GenBank/DDBJ databases">
        <title>Niabella digestum sp. nov., isolated from waste digestion system.</title>
        <authorList>
            <person name="Zhang L."/>
        </authorList>
    </citation>
    <scope>NUCLEOTIDE SEQUENCE [LARGE SCALE GENOMIC DNA]</scope>
    <source>
        <strain evidence="5 6">A18</strain>
    </source>
</reference>
<dbReference type="PROSITE" id="PS01124">
    <property type="entry name" value="HTH_ARAC_FAMILY_2"/>
    <property type="match status" value="1"/>
</dbReference>
<dbReference type="InterPro" id="IPR009057">
    <property type="entry name" value="Homeodomain-like_sf"/>
</dbReference>
<dbReference type="Gene3D" id="1.10.10.60">
    <property type="entry name" value="Homeodomain-like"/>
    <property type="match status" value="1"/>
</dbReference>
<evidence type="ECO:0000256" key="2">
    <source>
        <dbReference type="ARBA" id="ARBA00023125"/>
    </source>
</evidence>
<name>A0ABU7RJ86_9BACT</name>
<comment type="caution">
    <text evidence="5">The sequence shown here is derived from an EMBL/GenBank/DDBJ whole genome shotgun (WGS) entry which is preliminary data.</text>
</comment>
<keyword evidence="3" id="KW-0804">Transcription</keyword>
<evidence type="ECO:0000313" key="5">
    <source>
        <dbReference type="EMBL" id="MEE6188063.1"/>
    </source>
</evidence>
<evidence type="ECO:0000313" key="6">
    <source>
        <dbReference type="Proteomes" id="UP001357452"/>
    </source>
</evidence>
<dbReference type="InterPro" id="IPR018060">
    <property type="entry name" value="HTH_AraC"/>
</dbReference>
<gene>
    <name evidence="5" type="ORF">V2H41_12350</name>
</gene>
<dbReference type="RefSeq" id="WP_330975569.1">
    <property type="nucleotide sequence ID" value="NZ_JAZGLY010000008.1"/>
</dbReference>
<dbReference type="PANTHER" id="PTHR46796:SF13">
    <property type="entry name" value="HTH-TYPE TRANSCRIPTIONAL ACTIVATOR RHAS"/>
    <property type="match status" value="1"/>
</dbReference>
<dbReference type="InterPro" id="IPR050204">
    <property type="entry name" value="AraC_XylS_family_regulators"/>
</dbReference>
<dbReference type="Proteomes" id="UP001357452">
    <property type="component" value="Unassembled WGS sequence"/>
</dbReference>
<sequence>MAPPQHLSDYIRMFWFLEFDASPENIFTHLSFAHHCCEITFCYKGQFKVQSATNPTSILASGIYGQTLHNSTITSDQSFGIFGIYLYPYTLKQLLGIPACALTNQMLDMRALCGKTGEELEEKIMLATNNQERVSIAIRFFESLLRNIQSENTAICRSIKTLSNNYNLVSVNALAKNHYLSLRQFERKFKELTGFAPQKFLRIVRFNALLTKPILNDRLIDIALDFGFYDEAHFSRDFKELSGLSPKKYFKTAYKAASDRGIVQVL</sequence>
<dbReference type="PANTHER" id="PTHR46796">
    <property type="entry name" value="HTH-TYPE TRANSCRIPTIONAL ACTIVATOR RHAS-RELATED"/>
    <property type="match status" value="1"/>
</dbReference>
<keyword evidence="6" id="KW-1185">Reference proteome</keyword>
<dbReference type="InterPro" id="IPR046532">
    <property type="entry name" value="DUF6597"/>
</dbReference>
<dbReference type="Pfam" id="PF12833">
    <property type="entry name" value="HTH_18"/>
    <property type="match status" value="1"/>
</dbReference>
<evidence type="ECO:0000259" key="4">
    <source>
        <dbReference type="PROSITE" id="PS01124"/>
    </source>
</evidence>
<keyword evidence="2" id="KW-0238">DNA-binding</keyword>
<protein>
    <submittedName>
        <fullName evidence="5">Helix-turn-helix transcriptional regulator</fullName>
    </submittedName>
</protein>
<dbReference type="SUPFAM" id="SSF46689">
    <property type="entry name" value="Homeodomain-like"/>
    <property type="match status" value="1"/>
</dbReference>
<feature type="domain" description="HTH araC/xylS-type" evidence="4">
    <location>
        <begin position="156"/>
        <end position="252"/>
    </location>
</feature>
<evidence type="ECO:0000256" key="1">
    <source>
        <dbReference type="ARBA" id="ARBA00023015"/>
    </source>
</evidence>
<dbReference type="Pfam" id="PF20240">
    <property type="entry name" value="DUF6597"/>
    <property type="match status" value="1"/>
</dbReference>
<proteinExistence type="predicted"/>
<dbReference type="SMART" id="SM00342">
    <property type="entry name" value="HTH_ARAC"/>
    <property type="match status" value="1"/>
</dbReference>